<dbReference type="GO" id="GO:0015293">
    <property type="term" value="F:symporter activity"/>
    <property type="evidence" value="ECO:0007669"/>
    <property type="project" value="UniProtKB-KW"/>
</dbReference>
<feature type="transmembrane region" description="Helical" evidence="7">
    <location>
        <begin position="74"/>
        <end position="99"/>
    </location>
</feature>
<keyword evidence="4 7" id="KW-0812">Transmembrane</keyword>
<evidence type="ECO:0000256" key="1">
    <source>
        <dbReference type="ARBA" id="ARBA00004651"/>
    </source>
</evidence>
<dbReference type="InterPro" id="IPR036458">
    <property type="entry name" value="Na:dicarbo_symporter_sf"/>
</dbReference>
<keyword evidence="2" id="KW-0813">Transport</keyword>
<keyword evidence="10" id="KW-1185">Reference proteome</keyword>
<accession>A0A3S0HBC7</accession>
<keyword evidence="3" id="KW-1003">Cell membrane</keyword>
<feature type="chain" id="PRO_5018654999" evidence="8">
    <location>
        <begin position="25"/>
        <end position="489"/>
    </location>
</feature>
<feature type="transmembrane region" description="Helical" evidence="7">
    <location>
        <begin position="341"/>
        <end position="360"/>
    </location>
</feature>
<dbReference type="PANTHER" id="PTHR42865:SF7">
    <property type="entry name" value="PROTON_GLUTAMATE-ASPARTATE SYMPORTER"/>
    <property type="match status" value="1"/>
</dbReference>
<organism evidence="9 10">
    <name type="scientific">Variovorax gossypii</name>
    <dbReference type="NCBI Taxonomy" id="1679495"/>
    <lineage>
        <taxon>Bacteria</taxon>
        <taxon>Pseudomonadati</taxon>
        <taxon>Pseudomonadota</taxon>
        <taxon>Betaproteobacteria</taxon>
        <taxon>Burkholderiales</taxon>
        <taxon>Comamonadaceae</taxon>
        <taxon>Variovorax</taxon>
    </lineage>
</organism>
<keyword evidence="6 7" id="KW-0472">Membrane</keyword>
<feature type="transmembrane region" description="Helical" evidence="7">
    <location>
        <begin position="313"/>
        <end position="334"/>
    </location>
</feature>
<sequence>MGFLTRMSHSLLALLLCMAAGAVAGVYAPALGDVAYTAAQVYLAIVSMAAIPLLVVATFFGLRQTMGLPFPGRRIAMIAGLALLLVVSCAATGLALGWVNAPGAHLDAEAREHLGELVQRAGDGGDIEMRLHDSGTQATPIERPRATVVPDNFFRVLAEGRSLGILSCALLFGLAFAALARTQHAALNHMFEGIYRTLELIIARANILLPVVAFGMSAHVLSQTDALTIRAMSGFLLHFVVLVALLGALAIAVIHRRGNQPLAEVLQHLKTPMLVSLMSSSTTASIPHTIEAMSARLGFSRGIVELVVPTASVFLRAGSALYYVLAALFVANLYDRTLSAADIGMIGTGATIAAFASAGNSSLTNVGYAGIVLSMLQLPIEAALALFLAIDLICEGPRNLLTLLATCALISVVSAGLPSERVAAPVADVAPAQPLRFVLTRGNVMLLTGCSVLASVLILLMGIAVGARQAQASAMQHATAAAANPGISR</sequence>
<dbReference type="OrthoDB" id="9766690at2"/>
<evidence type="ECO:0000256" key="2">
    <source>
        <dbReference type="ARBA" id="ARBA00022448"/>
    </source>
</evidence>
<evidence type="ECO:0000256" key="5">
    <source>
        <dbReference type="ARBA" id="ARBA00022989"/>
    </source>
</evidence>
<evidence type="ECO:0000256" key="6">
    <source>
        <dbReference type="ARBA" id="ARBA00023136"/>
    </source>
</evidence>
<keyword evidence="5 7" id="KW-1133">Transmembrane helix</keyword>
<dbReference type="RefSeq" id="WP_093301023.1">
    <property type="nucleotide sequence ID" value="NZ_RXOE01000009.1"/>
</dbReference>
<dbReference type="GO" id="GO:0005886">
    <property type="term" value="C:plasma membrane"/>
    <property type="evidence" value="ECO:0007669"/>
    <property type="project" value="UniProtKB-SubCell"/>
</dbReference>
<name>A0A3S0HBC7_9BURK</name>
<dbReference type="AlphaFoldDB" id="A0A3S0HBC7"/>
<evidence type="ECO:0000256" key="3">
    <source>
        <dbReference type="ARBA" id="ARBA00022475"/>
    </source>
</evidence>
<evidence type="ECO:0000313" key="10">
    <source>
        <dbReference type="Proteomes" id="UP000267418"/>
    </source>
</evidence>
<dbReference type="PANTHER" id="PTHR42865">
    <property type="entry name" value="PROTON/GLUTAMATE-ASPARTATE SYMPORTER"/>
    <property type="match status" value="1"/>
</dbReference>
<comment type="subcellular location">
    <subcellularLocation>
        <location evidence="1">Cell membrane</location>
        <topology evidence="1">Multi-pass membrane protein</topology>
    </subcellularLocation>
</comment>
<feature type="transmembrane region" description="Helical" evidence="7">
    <location>
        <begin position="234"/>
        <end position="254"/>
    </location>
</feature>
<keyword evidence="8" id="KW-0732">Signal</keyword>
<reference evidence="9 10" key="1">
    <citation type="submission" date="2018-12" db="EMBL/GenBank/DDBJ databases">
        <title>The genome of Variovorax gossypii DSM 100435.</title>
        <authorList>
            <person name="Gao J."/>
            <person name="Sun J."/>
        </authorList>
    </citation>
    <scope>NUCLEOTIDE SEQUENCE [LARGE SCALE GENOMIC DNA]</scope>
    <source>
        <strain evidence="9 10">DSM 100435</strain>
    </source>
</reference>
<evidence type="ECO:0000256" key="8">
    <source>
        <dbReference type="SAM" id="SignalP"/>
    </source>
</evidence>
<proteinExistence type="predicted"/>
<feature type="signal peptide" evidence="8">
    <location>
        <begin position="1"/>
        <end position="24"/>
    </location>
</feature>
<dbReference type="SUPFAM" id="SSF118215">
    <property type="entry name" value="Proton glutamate symport protein"/>
    <property type="match status" value="1"/>
</dbReference>
<protein>
    <submittedName>
        <fullName evidence="9">Cation:dicarboxylase symporter family transporter</fullName>
    </submittedName>
</protein>
<feature type="transmembrane region" description="Helical" evidence="7">
    <location>
        <begin position="41"/>
        <end position="62"/>
    </location>
</feature>
<dbReference type="InterPro" id="IPR001991">
    <property type="entry name" value="Na-dicarboxylate_symporter"/>
</dbReference>
<gene>
    <name evidence="9" type="ORF">EJP69_26150</name>
</gene>
<dbReference type="Pfam" id="PF00375">
    <property type="entry name" value="SDF"/>
    <property type="match status" value="1"/>
</dbReference>
<comment type="caution">
    <text evidence="9">The sequence shown here is derived from an EMBL/GenBank/DDBJ whole genome shotgun (WGS) entry which is preliminary data.</text>
</comment>
<feature type="transmembrane region" description="Helical" evidence="7">
    <location>
        <begin position="162"/>
        <end position="180"/>
    </location>
</feature>
<feature type="transmembrane region" description="Helical" evidence="7">
    <location>
        <begin position="201"/>
        <end position="222"/>
    </location>
</feature>
<dbReference type="Proteomes" id="UP000267418">
    <property type="component" value="Unassembled WGS sequence"/>
</dbReference>
<dbReference type="EMBL" id="RXOE01000009">
    <property type="protein sequence ID" value="RTQ31573.1"/>
    <property type="molecule type" value="Genomic_DNA"/>
</dbReference>
<evidence type="ECO:0000313" key="9">
    <source>
        <dbReference type="EMBL" id="RTQ31573.1"/>
    </source>
</evidence>
<feature type="transmembrane region" description="Helical" evidence="7">
    <location>
        <begin position="444"/>
        <end position="467"/>
    </location>
</feature>
<dbReference type="PRINTS" id="PR00173">
    <property type="entry name" value="EDTRNSPORT"/>
</dbReference>
<evidence type="ECO:0000256" key="7">
    <source>
        <dbReference type="SAM" id="Phobius"/>
    </source>
</evidence>
<feature type="transmembrane region" description="Helical" evidence="7">
    <location>
        <begin position="366"/>
        <end position="388"/>
    </location>
</feature>
<feature type="transmembrane region" description="Helical" evidence="7">
    <location>
        <begin position="400"/>
        <end position="417"/>
    </location>
</feature>
<evidence type="ECO:0000256" key="4">
    <source>
        <dbReference type="ARBA" id="ARBA00022692"/>
    </source>
</evidence>
<dbReference type="Gene3D" id="1.10.3860.10">
    <property type="entry name" value="Sodium:dicarboxylate symporter"/>
    <property type="match status" value="1"/>
</dbReference>